<keyword evidence="8" id="KW-1185">Reference proteome</keyword>
<feature type="domain" description="DUF7927" evidence="6">
    <location>
        <begin position="763"/>
        <end position="882"/>
    </location>
</feature>
<feature type="region of interest" description="Disordered" evidence="1">
    <location>
        <begin position="484"/>
        <end position="509"/>
    </location>
</feature>
<dbReference type="InterPro" id="IPR047589">
    <property type="entry name" value="DUF11_rpt"/>
</dbReference>
<evidence type="ECO:0000259" key="5">
    <source>
        <dbReference type="Pfam" id="PF20009"/>
    </source>
</evidence>
<dbReference type="Pfam" id="PF01345">
    <property type="entry name" value="DUF11"/>
    <property type="match status" value="1"/>
</dbReference>
<feature type="region of interest" description="Disordered" evidence="1">
    <location>
        <begin position="1"/>
        <end position="20"/>
    </location>
</feature>
<feature type="domain" description="DUF7927" evidence="6">
    <location>
        <begin position="1020"/>
        <end position="1140"/>
    </location>
</feature>
<feature type="domain" description="DUF7927" evidence="6">
    <location>
        <begin position="1161"/>
        <end position="1295"/>
    </location>
</feature>
<dbReference type="InterPro" id="IPR040683">
    <property type="entry name" value="CshA_NR2"/>
</dbReference>
<evidence type="ECO:0000256" key="2">
    <source>
        <dbReference type="SAM" id="Phobius"/>
    </source>
</evidence>
<feature type="compositionally biased region" description="Low complexity" evidence="1">
    <location>
        <begin position="319"/>
        <end position="328"/>
    </location>
</feature>
<feature type="compositionally biased region" description="Acidic residues" evidence="1">
    <location>
        <begin position="493"/>
        <end position="505"/>
    </location>
</feature>
<evidence type="ECO:0000313" key="7">
    <source>
        <dbReference type="EMBL" id="MFC5731586.1"/>
    </source>
</evidence>
<dbReference type="PANTHER" id="PTHR34819">
    <property type="entry name" value="LARGE CYSTEINE-RICH PERIPLASMIC PROTEIN OMCB"/>
    <property type="match status" value="1"/>
</dbReference>
<feature type="domain" description="DUF7927" evidence="6">
    <location>
        <begin position="615"/>
        <end position="738"/>
    </location>
</feature>
<feature type="domain" description="DUF7927" evidence="6">
    <location>
        <begin position="890"/>
        <end position="1015"/>
    </location>
</feature>
<dbReference type="Gene3D" id="2.60.40.10">
    <property type="entry name" value="Immunoglobulins"/>
    <property type="match status" value="2"/>
</dbReference>
<evidence type="ECO:0000259" key="6">
    <source>
        <dbReference type="Pfam" id="PF25549"/>
    </source>
</evidence>
<evidence type="ECO:0000259" key="4">
    <source>
        <dbReference type="Pfam" id="PF18651"/>
    </source>
</evidence>
<feature type="domain" description="DUF11" evidence="3">
    <location>
        <begin position="1575"/>
        <end position="1696"/>
    </location>
</feature>
<dbReference type="Pfam" id="PF18651">
    <property type="entry name" value="CshA_NR2"/>
    <property type="match status" value="1"/>
</dbReference>
<evidence type="ECO:0000313" key="8">
    <source>
        <dbReference type="Proteomes" id="UP001596072"/>
    </source>
</evidence>
<dbReference type="InterPro" id="IPR013783">
    <property type="entry name" value="Ig-like_fold"/>
</dbReference>
<dbReference type="Pfam" id="PF20009">
    <property type="entry name" value="GEVED"/>
    <property type="match status" value="2"/>
</dbReference>
<sequence length="1727" mass="177207">MSTQRPAEFRPTGTAGRRTRRARWRRGLSLVAGAAIAGTLLAVLPTSPSEARYATGGNGAYLGAIDWFEWGAHGTAIPAAGLTETNTRTVAGGTLATTCTISSLSGSISAYRSGSWGGDGMDEMYNIGGTGGSNQLVAGLANSVGGTTPSFTFACSTTLDGVPVPLAGLVMADAEQSGSNEYIQATIPAGAEWRLIDRFRSAGCTSDSTVNRTDQTLRITGPASVCGSGPDGIAFMDGATSADVALKGGGVSAIALGVMLFNDFGDAPASYGAAGALYSPNFTGGVVPQGDSSLFGATLNTPTQPATRLGATVDSEANAQDSADATADGADEDGISPPASITVTPGETYTLPGVACTGPGAVAGWLDWNGNGTFDAGERSSEPDCTGSSVDLVWDVPADAKSGPTFLRLRIGPTAASIAQPTGVTTAGEIEDYRLEIVALADYGDAPASYGTTGSGAASHTALGYDETTGTAPTMLGAQVDIEADGAPGAGADGDDTTDTADEDGVTGPVQITFGEPSSLTVSATNDSDEDSTLAGWVDLDGDGQFQDDERVTVTVPANSGTAEYQLDFPSGTTMTDTYARFRIYGEVVADPQPTGGVAGGEVEDHAVTLLTPQLDIEKTSNATADARPGDTITYTVTAQNTGTGDFTAANPARVGDDLSGVLDDATYNNDATADRDPTTPTYGAGTVSWTGALPAGATVTITYTVTLTGGGDGAVRNVAFQQCDPADASCDPATPACDPPVGGVDPVTGKPCAAEQFELPKLTVVKVADRADLPAVGQTVTYTVTVTNEGPGDYTVAAPATVTDDMSDVIDDTSDPTAISASVGEATFTSPNLTWTGVLAEGEVATIEYTVTYTGMGDYQLDNNACVPVEDAQDPQDPCAQVRVPGSGLDQDKVAAPASGTAVDEGDEIVYTLRFTNTGQAGATVDTSDDLAGVLDDAEFVVGSLTTGAGLNAAYDPLTQRILVTGSVPVGEEIEVSYRVRVRAWAVQGDHVLRNALQCQPGETQPCAPEVTEHAVRALDIEKSSDRTASTVIGDVVTYTVTATNLGDGVYTDADPAVVRDTLAGVLDDADFNDDLAADLPGTRNDDPPVIRWEGALGARQTMTLTYSVTLTGQGDLLVRNVAWGGPGTAPACDPPTADGVDPDSGQPCAEEQFGLPNIADAKSVDPADGAAVAAGEDLVYTLTFTNNGTAAGGVSRNDYVGMMLDDASIIAGPTVSGQGDLSASVNDDLIEVRGTLGPGDVATVTYTVRVKPDAQRAADGGDDMLGNFLIAPGSTPPTGCEPEADEDSTCNPVRHLDIDKASSRTIDTGFGDAVTYTITATNVGQGDYTAQVPATIRDDLTDVLDDADYNNDVTADRPGTTSYAAPVIEWTGALAAGQTVTMTYTVTLRAGGDLAVRNVAWGGPDPKPDCDPPTADGYDAETGSTCDVEEFGVPRIVDGKSVNPRNGSVVNSGQRLTYTLTFTNSGSSAGSVNKVDNLSQVLDDAKIVAGLTASDPALAVSAVTGRELTITGTLQPGQTVTVTYTVQVRTPRRMGDGMLGNHLLEPGSPPPTPQQCLARMGEDSTCNRVRKVDLVLDKRVVGPRRVVVGDRVRYALRVSNNGPDPTLGPITVTDRLPRGLEAVAARGRGWRCRVHRPSDTISCVRNAALRADRTAPPIIVVAKTTASASGRRLFNTATVGGNGDVRSSNNRDVAGVRVVRVPPPPNTGFRPMTPQQRLLGPGTSH</sequence>
<feature type="region of interest" description="Disordered" evidence="1">
    <location>
        <begin position="1703"/>
        <end position="1727"/>
    </location>
</feature>
<evidence type="ECO:0000256" key="1">
    <source>
        <dbReference type="SAM" id="MobiDB-lite"/>
    </source>
</evidence>
<feature type="domain" description="DUF7927" evidence="6">
    <location>
        <begin position="1313"/>
        <end position="1418"/>
    </location>
</feature>
<accession>A0ABW0ZKS9</accession>
<protein>
    <submittedName>
        <fullName evidence="7">CshA/CshB family fibrillar adhesin-related protein</fullName>
    </submittedName>
</protein>
<dbReference type="RefSeq" id="WP_136432100.1">
    <property type="nucleotide sequence ID" value="NZ_JBHSNS010000018.1"/>
</dbReference>
<dbReference type="InterPro" id="IPR057687">
    <property type="entry name" value="DUF7927"/>
</dbReference>
<comment type="caution">
    <text evidence="7">The sequence shown here is derived from an EMBL/GenBank/DDBJ whole genome shotgun (WGS) entry which is preliminary data.</text>
</comment>
<keyword evidence="2" id="KW-0472">Membrane</keyword>
<reference evidence="8" key="1">
    <citation type="journal article" date="2019" name="Int. J. Syst. Evol. Microbiol.">
        <title>The Global Catalogue of Microorganisms (GCM) 10K type strain sequencing project: providing services to taxonomists for standard genome sequencing and annotation.</title>
        <authorList>
            <consortium name="The Broad Institute Genomics Platform"/>
            <consortium name="The Broad Institute Genome Sequencing Center for Infectious Disease"/>
            <person name="Wu L."/>
            <person name="Ma J."/>
        </authorList>
    </citation>
    <scope>NUCLEOTIDE SEQUENCE [LARGE SCALE GENOMIC DNA]</scope>
    <source>
        <strain evidence="8">YIM 94188</strain>
    </source>
</reference>
<dbReference type="NCBIfam" id="TIGR01451">
    <property type="entry name" value="B_ant_repeat"/>
    <property type="match status" value="3"/>
</dbReference>
<dbReference type="Proteomes" id="UP001596072">
    <property type="component" value="Unassembled WGS sequence"/>
</dbReference>
<dbReference type="EMBL" id="JBHSNS010000018">
    <property type="protein sequence ID" value="MFC5731586.1"/>
    <property type="molecule type" value="Genomic_DNA"/>
</dbReference>
<feature type="domain" description="GEVED" evidence="5">
    <location>
        <begin position="534"/>
        <end position="609"/>
    </location>
</feature>
<dbReference type="PANTHER" id="PTHR34819:SF3">
    <property type="entry name" value="CELL SURFACE PROTEIN"/>
    <property type="match status" value="1"/>
</dbReference>
<evidence type="ECO:0000259" key="3">
    <source>
        <dbReference type="Pfam" id="PF01345"/>
    </source>
</evidence>
<name>A0ABW0ZKS9_9ACTN</name>
<dbReference type="Pfam" id="PF25549">
    <property type="entry name" value="DUF7927"/>
    <property type="match status" value="7"/>
</dbReference>
<proteinExistence type="predicted"/>
<gene>
    <name evidence="7" type="ORF">ACFPQB_21930</name>
</gene>
<keyword evidence="2" id="KW-1133">Transmembrane helix</keyword>
<dbReference type="InterPro" id="IPR051172">
    <property type="entry name" value="Chlamydia_OmcB"/>
</dbReference>
<dbReference type="InterPro" id="IPR045474">
    <property type="entry name" value="GEVED"/>
</dbReference>
<feature type="region of interest" description="Disordered" evidence="1">
    <location>
        <begin position="316"/>
        <end position="340"/>
    </location>
</feature>
<organism evidence="7 8">
    <name type="scientific">Nocardioides vastitatis</name>
    <dbReference type="NCBI Taxonomy" id="2568655"/>
    <lineage>
        <taxon>Bacteria</taxon>
        <taxon>Bacillati</taxon>
        <taxon>Actinomycetota</taxon>
        <taxon>Actinomycetes</taxon>
        <taxon>Propionibacteriales</taxon>
        <taxon>Nocardioidaceae</taxon>
        <taxon>Nocardioides</taxon>
    </lineage>
</organism>
<feature type="domain" description="DUF7927" evidence="6">
    <location>
        <begin position="1439"/>
        <end position="1559"/>
    </location>
</feature>
<feature type="transmembrane region" description="Helical" evidence="2">
    <location>
        <begin position="27"/>
        <end position="44"/>
    </location>
</feature>
<keyword evidence="2" id="KW-0812">Transmembrane</keyword>
<feature type="domain" description="GEVED" evidence="5">
    <location>
        <begin position="362"/>
        <end position="435"/>
    </location>
</feature>
<dbReference type="InterPro" id="IPR001434">
    <property type="entry name" value="OmcB-like_DUF11"/>
</dbReference>
<feature type="domain" description="Surface adhesin CshA non-repetitive" evidence="4">
    <location>
        <begin position="64"/>
        <end position="259"/>
    </location>
</feature>